<evidence type="ECO:0000313" key="6">
    <source>
        <dbReference type="Proteomes" id="UP000284543"/>
    </source>
</evidence>
<dbReference type="NCBIfam" id="TIGR00492">
    <property type="entry name" value="alr"/>
    <property type="match status" value="1"/>
</dbReference>
<dbReference type="InterPro" id="IPR029066">
    <property type="entry name" value="PLP-binding_barrel"/>
</dbReference>
<dbReference type="Gene3D" id="2.40.37.10">
    <property type="entry name" value="Lyase, Ornithine Decarboxylase, Chain A, domain 1"/>
    <property type="match status" value="1"/>
</dbReference>
<dbReference type="GO" id="GO:0030170">
    <property type="term" value="F:pyridoxal phosphate binding"/>
    <property type="evidence" value="ECO:0007669"/>
    <property type="project" value="TreeGrafter"/>
</dbReference>
<dbReference type="SUPFAM" id="SSF51419">
    <property type="entry name" value="PLP-binding barrel"/>
    <property type="match status" value="1"/>
</dbReference>
<organism evidence="5 6">
    <name type="scientific">Enterocloster bolteae</name>
    <dbReference type="NCBI Taxonomy" id="208479"/>
    <lineage>
        <taxon>Bacteria</taxon>
        <taxon>Bacillati</taxon>
        <taxon>Bacillota</taxon>
        <taxon>Clostridia</taxon>
        <taxon>Lachnospirales</taxon>
        <taxon>Lachnospiraceae</taxon>
        <taxon>Enterocloster</taxon>
    </lineage>
</organism>
<dbReference type="PROSITE" id="PS00395">
    <property type="entry name" value="ALANINE_RACEMASE"/>
    <property type="match status" value="1"/>
</dbReference>
<sequence length="392" mass="43151">MDGYNLKRSCWLEISLDNVRDNFFAFKKMVGPDVKVMPAVKANAYGHGIVPCGKELEACGADYLGMGSISEAIKLRENGVKMPLLVFASNTIEEVAELYIQYHLIPTILSEREAKAISDAASSPVPVFVKIDTGRGRLGVNAEEFPDFYRKITALPNLYVEGVYSHMAAVNWPDVSAEYGLWQYERFSAAIEALGEEGKKIPFCQLANTPGGIALPEIRMTGVCPGRAIWGYSPLDRREGHPQLKHPITAWKSRLIHINQVCGGKFGENYKAVKLDSPKRIGIMAGGLGDGISPKLAGGYVLLHGRKAKVASTISLEHTIIDLADFPDAKVGDEIVILGRQGDEEITMEQRMEEWGRGVPSFWIEISSHTARCYYKEGKLLAVSESGVLQYI</sequence>
<dbReference type="PANTHER" id="PTHR30511">
    <property type="entry name" value="ALANINE RACEMASE"/>
    <property type="match status" value="1"/>
</dbReference>
<dbReference type="GO" id="GO:0005829">
    <property type="term" value="C:cytosol"/>
    <property type="evidence" value="ECO:0007669"/>
    <property type="project" value="TreeGrafter"/>
</dbReference>
<evidence type="ECO:0000256" key="1">
    <source>
        <dbReference type="ARBA" id="ARBA00001933"/>
    </source>
</evidence>
<keyword evidence="2 4" id="KW-0663">Pyridoxal phosphate</keyword>
<dbReference type="EC" id="5.1.1.1" evidence="5"/>
<dbReference type="InterPro" id="IPR020622">
    <property type="entry name" value="Ala_racemase_pyridoxalP-BS"/>
</dbReference>
<dbReference type="GO" id="GO:0006522">
    <property type="term" value="P:alanine metabolic process"/>
    <property type="evidence" value="ECO:0007669"/>
    <property type="project" value="InterPro"/>
</dbReference>
<dbReference type="Pfam" id="PF01168">
    <property type="entry name" value="Ala_racemase_N"/>
    <property type="match status" value="1"/>
</dbReference>
<dbReference type="EMBL" id="QRZM01000002">
    <property type="protein sequence ID" value="RGV77450.1"/>
    <property type="molecule type" value="Genomic_DNA"/>
</dbReference>
<accession>A0A412ZBI8</accession>
<dbReference type="AlphaFoldDB" id="A0A412ZBI8"/>
<protein>
    <submittedName>
        <fullName evidence="5">Alanine racemase</fullName>
        <ecNumber evidence="5">5.1.1.1</ecNumber>
    </submittedName>
</protein>
<evidence type="ECO:0000313" key="5">
    <source>
        <dbReference type="EMBL" id="RGV77450.1"/>
    </source>
</evidence>
<dbReference type="Proteomes" id="UP000284543">
    <property type="component" value="Unassembled WGS sequence"/>
</dbReference>
<gene>
    <name evidence="5" type="primary">alr</name>
    <name evidence="5" type="ORF">DWW02_07205</name>
</gene>
<dbReference type="PANTHER" id="PTHR30511:SF0">
    <property type="entry name" value="ALANINE RACEMASE, CATABOLIC-RELATED"/>
    <property type="match status" value="1"/>
</dbReference>
<proteinExistence type="predicted"/>
<dbReference type="CDD" id="cd00430">
    <property type="entry name" value="PLPDE_III_AR"/>
    <property type="match status" value="1"/>
</dbReference>
<dbReference type="SMART" id="SM01005">
    <property type="entry name" value="Ala_racemase_C"/>
    <property type="match status" value="1"/>
</dbReference>
<reference evidence="5 6" key="1">
    <citation type="submission" date="2018-08" db="EMBL/GenBank/DDBJ databases">
        <title>A genome reference for cultivated species of the human gut microbiota.</title>
        <authorList>
            <person name="Zou Y."/>
            <person name="Xue W."/>
            <person name="Luo G."/>
        </authorList>
    </citation>
    <scope>NUCLEOTIDE SEQUENCE [LARGE SCALE GENOMIC DNA]</scope>
    <source>
        <strain evidence="5 6">AF14-18</strain>
    </source>
</reference>
<dbReference type="RefSeq" id="WP_002590241.1">
    <property type="nucleotide sequence ID" value="NZ_CATZOE010000003.1"/>
</dbReference>
<feature type="modified residue" description="N6-(pyridoxal phosphate)lysine" evidence="4">
    <location>
        <position position="41"/>
    </location>
</feature>
<dbReference type="InterPro" id="IPR011079">
    <property type="entry name" value="Ala_racemase_C"/>
</dbReference>
<name>A0A412ZBI8_9FIRM</name>
<dbReference type="InterPro" id="IPR001608">
    <property type="entry name" value="Ala_racemase_N"/>
</dbReference>
<keyword evidence="3 5" id="KW-0413">Isomerase</keyword>
<dbReference type="SUPFAM" id="SSF50621">
    <property type="entry name" value="Alanine racemase C-terminal domain-like"/>
    <property type="match status" value="1"/>
</dbReference>
<dbReference type="GO" id="GO:0008784">
    <property type="term" value="F:alanine racemase activity"/>
    <property type="evidence" value="ECO:0007669"/>
    <property type="project" value="UniProtKB-EC"/>
</dbReference>
<dbReference type="Pfam" id="PF00842">
    <property type="entry name" value="Ala_racemase_C"/>
    <property type="match status" value="1"/>
</dbReference>
<evidence type="ECO:0000256" key="4">
    <source>
        <dbReference type="PIRSR" id="PIRSR600821-50"/>
    </source>
</evidence>
<comment type="cofactor">
    <cofactor evidence="1 4">
        <name>pyridoxal 5'-phosphate</name>
        <dbReference type="ChEBI" id="CHEBI:597326"/>
    </cofactor>
</comment>
<dbReference type="PRINTS" id="PR00992">
    <property type="entry name" value="ALARACEMASE"/>
</dbReference>
<dbReference type="InterPro" id="IPR000821">
    <property type="entry name" value="Ala_racemase"/>
</dbReference>
<dbReference type="Gene3D" id="3.20.20.10">
    <property type="entry name" value="Alanine racemase"/>
    <property type="match status" value="1"/>
</dbReference>
<comment type="caution">
    <text evidence="5">The sequence shown here is derived from an EMBL/GenBank/DDBJ whole genome shotgun (WGS) entry which is preliminary data.</text>
</comment>
<dbReference type="InterPro" id="IPR009006">
    <property type="entry name" value="Ala_racemase/Decarboxylase_C"/>
</dbReference>
<evidence type="ECO:0000256" key="3">
    <source>
        <dbReference type="ARBA" id="ARBA00023235"/>
    </source>
</evidence>
<evidence type="ECO:0000256" key="2">
    <source>
        <dbReference type="ARBA" id="ARBA00022898"/>
    </source>
</evidence>